<dbReference type="Proteomes" id="UP000030143">
    <property type="component" value="Unassembled WGS sequence"/>
</dbReference>
<dbReference type="HOGENOM" id="CLU_2831947_0_0_1"/>
<name>A0A0A2J0D0_PENEN</name>
<organism evidence="1 2">
    <name type="scientific">Penicillium expansum</name>
    <name type="common">Blue mold rot fungus</name>
    <dbReference type="NCBI Taxonomy" id="27334"/>
    <lineage>
        <taxon>Eukaryota</taxon>
        <taxon>Fungi</taxon>
        <taxon>Dikarya</taxon>
        <taxon>Ascomycota</taxon>
        <taxon>Pezizomycotina</taxon>
        <taxon>Eurotiomycetes</taxon>
        <taxon>Eurotiomycetidae</taxon>
        <taxon>Eurotiales</taxon>
        <taxon>Aspergillaceae</taxon>
        <taxon>Penicillium</taxon>
    </lineage>
</organism>
<dbReference type="GeneID" id="27680833"/>
<sequence length="66" mass="7491">MVIKALSDEFNIPLCVFIGHANLDWKSCQDLSLNQASNQCRGCSEFDQSIDARLYPTLYFIFTNQG</sequence>
<gene>
    <name evidence="1" type="ORF">PEX2_081430</name>
</gene>
<proteinExistence type="predicted"/>
<evidence type="ECO:0000313" key="1">
    <source>
        <dbReference type="EMBL" id="KGO52532.1"/>
    </source>
</evidence>
<dbReference type="AlphaFoldDB" id="A0A0A2J0D0"/>
<dbReference type="VEuPathDB" id="FungiDB:PEXP_040680"/>
<reference evidence="1 2" key="1">
    <citation type="journal article" date="2015" name="Mol. Plant Microbe Interact.">
        <title>Genome, transcriptome, and functional analyses of Penicillium expansum provide new insights into secondary metabolism and pathogenicity.</title>
        <authorList>
            <person name="Ballester A.R."/>
            <person name="Marcet-Houben M."/>
            <person name="Levin E."/>
            <person name="Sela N."/>
            <person name="Selma-Lazaro C."/>
            <person name="Carmona L."/>
            <person name="Wisniewski M."/>
            <person name="Droby S."/>
            <person name="Gonzalez-Candelas L."/>
            <person name="Gabaldon T."/>
        </authorList>
    </citation>
    <scope>NUCLEOTIDE SEQUENCE [LARGE SCALE GENOMIC DNA]</scope>
    <source>
        <strain evidence="1 2">MD-8</strain>
    </source>
</reference>
<comment type="caution">
    <text evidence="1">The sequence shown here is derived from an EMBL/GenBank/DDBJ whole genome shotgun (WGS) entry which is preliminary data.</text>
</comment>
<accession>A0A0A2J0D0</accession>
<evidence type="ECO:0000313" key="2">
    <source>
        <dbReference type="Proteomes" id="UP000030143"/>
    </source>
</evidence>
<keyword evidence="2" id="KW-1185">Reference proteome</keyword>
<protein>
    <submittedName>
        <fullName evidence="1">Uncharacterized protein</fullName>
    </submittedName>
</protein>
<dbReference type="OrthoDB" id="10354771at2759"/>
<dbReference type="RefSeq" id="XP_016595269.1">
    <property type="nucleotide sequence ID" value="XM_016745413.1"/>
</dbReference>
<dbReference type="EMBL" id="JQFZ01000263">
    <property type="protein sequence ID" value="KGO52532.1"/>
    <property type="molecule type" value="Genomic_DNA"/>
</dbReference>